<organism evidence="7 8">
    <name type="scientific">Nocardiopsis suaedae</name>
    <dbReference type="NCBI Taxonomy" id="3018444"/>
    <lineage>
        <taxon>Bacteria</taxon>
        <taxon>Bacillati</taxon>
        <taxon>Actinomycetota</taxon>
        <taxon>Actinomycetes</taxon>
        <taxon>Streptosporangiales</taxon>
        <taxon>Nocardiopsidaceae</taxon>
        <taxon>Nocardiopsis</taxon>
    </lineage>
</organism>
<dbReference type="InterPro" id="IPR000847">
    <property type="entry name" value="LysR_HTH_N"/>
</dbReference>
<dbReference type="Pfam" id="PF00126">
    <property type="entry name" value="HTH_1"/>
    <property type="match status" value="1"/>
</dbReference>
<evidence type="ECO:0000256" key="2">
    <source>
        <dbReference type="ARBA" id="ARBA00023015"/>
    </source>
</evidence>
<evidence type="ECO:0000256" key="1">
    <source>
        <dbReference type="ARBA" id="ARBA00009437"/>
    </source>
</evidence>
<keyword evidence="8" id="KW-1185">Reference proteome</keyword>
<proteinExistence type="inferred from homology"/>
<evidence type="ECO:0000313" key="7">
    <source>
        <dbReference type="EMBL" id="MDA2805015.1"/>
    </source>
</evidence>
<feature type="region of interest" description="Disordered" evidence="5">
    <location>
        <begin position="304"/>
        <end position="331"/>
    </location>
</feature>
<dbReference type="InterPro" id="IPR036388">
    <property type="entry name" value="WH-like_DNA-bd_sf"/>
</dbReference>
<dbReference type="SUPFAM" id="SSF53850">
    <property type="entry name" value="Periplasmic binding protein-like II"/>
    <property type="match status" value="1"/>
</dbReference>
<evidence type="ECO:0000256" key="5">
    <source>
        <dbReference type="SAM" id="MobiDB-lite"/>
    </source>
</evidence>
<feature type="compositionally biased region" description="Basic and acidic residues" evidence="5">
    <location>
        <begin position="313"/>
        <end position="331"/>
    </location>
</feature>
<dbReference type="RefSeq" id="WP_270677664.1">
    <property type="nucleotide sequence ID" value="NZ_JAQFWP010000016.1"/>
</dbReference>
<protein>
    <submittedName>
        <fullName evidence="7">LysR family transcriptional regulator</fullName>
    </submittedName>
</protein>
<reference evidence="7" key="1">
    <citation type="submission" date="2023-01" db="EMBL/GenBank/DDBJ databases">
        <title>Draft genome sequence of Nocardiopsis sp. LSu2-4 isolated from halophytes.</title>
        <authorList>
            <person name="Duangmal K."/>
            <person name="Chantavorakit T."/>
        </authorList>
    </citation>
    <scope>NUCLEOTIDE SEQUENCE</scope>
    <source>
        <strain evidence="7">LSu2-4</strain>
    </source>
</reference>
<dbReference type="InterPro" id="IPR036390">
    <property type="entry name" value="WH_DNA-bd_sf"/>
</dbReference>
<dbReference type="PANTHER" id="PTHR30346">
    <property type="entry name" value="TRANSCRIPTIONAL DUAL REGULATOR HCAR-RELATED"/>
    <property type="match status" value="1"/>
</dbReference>
<dbReference type="Gene3D" id="3.40.190.10">
    <property type="entry name" value="Periplasmic binding protein-like II"/>
    <property type="match status" value="2"/>
</dbReference>
<evidence type="ECO:0000256" key="4">
    <source>
        <dbReference type="ARBA" id="ARBA00023163"/>
    </source>
</evidence>
<name>A0ABT4TJY4_9ACTN</name>
<dbReference type="PROSITE" id="PS50931">
    <property type="entry name" value="HTH_LYSR"/>
    <property type="match status" value="1"/>
</dbReference>
<comment type="caution">
    <text evidence="7">The sequence shown here is derived from an EMBL/GenBank/DDBJ whole genome shotgun (WGS) entry which is preliminary data.</text>
</comment>
<dbReference type="Proteomes" id="UP001165685">
    <property type="component" value="Unassembled WGS sequence"/>
</dbReference>
<evidence type="ECO:0000256" key="3">
    <source>
        <dbReference type="ARBA" id="ARBA00023125"/>
    </source>
</evidence>
<feature type="domain" description="HTH lysR-type" evidence="6">
    <location>
        <begin position="1"/>
        <end position="58"/>
    </location>
</feature>
<comment type="similarity">
    <text evidence="1">Belongs to the LysR transcriptional regulatory family.</text>
</comment>
<keyword evidence="3" id="KW-0238">DNA-binding</keyword>
<sequence>MDLTRLRLLVELQRLGTMAAVGEVAGMGTSAVSKHFAVLEREVGVALLAADGRRVRLTPAGHRLAAYAVDILARVEAAEAELAGAGEPAGRVDLATFISVSTPIVLPALGRLEAEHPGVDVRIIEHEPDEALALLQDGGADLALVYEYSLVPRRFPDSLTLHLIGTEPLLLSQPSDDPGADSRPLTRQRLRGLSEAHWIANSRGSDEDELVGRLCASAGFAPRIRHRVDNLEVVERFVAAGQAVGVMPKLAAATRRGVVHSPLGDLGGNRRVYLVGRTGAWAWAPIRLVARRLHEAAGDVLDGVGPLPAELAPPERDGTHGEPEREGFRGL</sequence>
<evidence type="ECO:0000259" key="6">
    <source>
        <dbReference type="PROSITE" id="PS50931"/>
    </source>
</evidence>
<dbReference type="Gene3D" id="1.10.10.10">
    <property type="entry name" value="Winged helix-like DNA-binding domain superfamily/Winged helix DNA-binding domain"/>
    <property type="match status" value="1"/>
</dbReference>
<evidence type="ECO:0000313" key="8">
    <source>
        <dbReference type="Proteomes" id="UP001165685"/>
    </source>
</evidence>
<gene>
    <name evidence="7" type="ORF">O4U47_10865</name>
</gene>
<accession>A0ABT4TJY4</accession>
<dbReference type="EMBL" id="JAQFWP010000016">
    <property type="protein sequence ID" value="MDA2805015.1"/>
    <property type="molecule type" value="Genomic_DNA"/>
</dbReference>
<dbReference type="Pfam" id="PF03466">
    <property type="entry name" value="LysR_substrate"/>
    <property type="match status" value="1"/>
</dbReference>
<dbReference type="SUPFAM" id="SSF46785">
    <property type="entry name" value="Winged helix' DNA-binding domain"/>
    <property type="match status" value="1"/>
</dbReference>
<keyword evidence="2" id="KW-0805">Transcription regulation</keyword>
<dbReference type="PANTHER" id="PTHR30346:SF29">
    <property type="entry name" value="LYSR SUBSTRATE-BINDING"/>
    <property type="match status" value="1"/>
</dbReference>
<keyword evidence="4" id="KW-0804">Transcription</keyword>
<dbReference type="InterPro" id="IPR005119">
    <property type="entry name" value="LysR_subst-bd"/>
</dbReference>